<keyword evidence="2" id="KW-1185">Reference proteome</keyword>
<organism evidence="1 2">
    <name type="scientific">Saccharopolyspora hordei</name>
    <dbReference type="NCBI Taxonomy" id="1838"/>
    <lineage>
        <taxon>Bacteria</taxon>
        <taxon>Bacillati</taxon>
        <taxon>Actinomycetota</taxon>
        <taxon>Actinomycetes</taxon>
        <taxon>Pseudonocardiales</taxon>
        <taxon>Pseudonocardiaceae</taxon>
        <taxon>Saccharopolyspora</taxon>
    </lineage>
</organism>
<gene>
    <name evidence="1" type="ORF">HNR68_002591</name>
</gene>
<comment type="caution">
    <text evidence="1">The sequence shown here is derived from an EMBL/GenBank/DDBJ whole genome shotgun (WGS) entry which is preliminary data.</text>
</comment>
<protein>
    <submittedName>
        <fullName evidence="1">Uncharacterized protein</fullName>
    </submittedName>
</protein>
<proteinExistence type="predicted"/>
<accession>A0A853ARI8</accession>
<dbReference type="RefSeq" id="WP_179720800.1">
    <property type="nucleotide sequence ID" value="NZ_BAABFH010000001.1"/>
</dbReference>
<sequence length="96" mass="10338">MVDIDPADPGALARAAAEFSDRGRWGEEDVRGTVNVRTEEERIAGARLVRRGAAFSPAQLFAADGRGWRRRTHPVQTVLDTGEQGSGSPINPIAVK</sequence>
<dbReference type="EMBL" id="JACCFJ010000001">
    <property type="protein sequence ID" value="NYI83961.1"/>
    <property type="molecule type" value="Genomic_DNA"/>
</dbReference>
<reference evidence="1 2" key="1">
    <citation type="submission" date="2020-07" db="EMBL/GenBank/DDBJ databases">
        <title>Sequencing the genomes of 1000 actinobacteria strains.</title>
        <authorList>
            <person name="Klenk H.-P."/>
        </authorList>
    </citation>
    <scope>NUCLEOTIDE SEQUENCE [LARGE SCALE GENOMIC DNA]</scope>
    <source>
        <strain evidence="1 2">DSM 44065</strain>
    </source>
</reference>
<evidence type="ECO:0000313" key="2">
    <source>
        <dbReference type="Proteomes" id="UP000587002"/>
    </source>
</evidence>
<dbReference type="AlphaFoldDB" id="A0A853ARI8"/>
<evidence type="ECO:0000313" key="1">
    <source>
        <dbReference type="EMBL" id="NYI83961.1"/>
    </source>
</evidence>
<dbReference type="Proteomes" id="UP000587002">
    <property type="component" value="Unassembled WGS sequence"/>
</dbReference>
<name>A0A853ARI8_9PSEU</name>